<evidence type="ECO:0000313" key="6">
    <source>
        <dbReference type="EMBL" id="PRY43282.1"/>
    </source>
</evidence>
<proteinExistence type="inferred from homology"/>
<feature type="domain" description="Cell envelope-related transcriptional attenuator" evidence="4">
    <location>
        <begin position="242"/>
        <end position="407"/>
    </location>
</feature>
<dbReference type="InterPro" id="IPR050922">
    <property type="entry name" value="LytR/CpsA/Psr_CW_biosynth"/>
</dbReference>
<comment type="similarity">
    <text evidence="1">Belongs to the LytR/CpsA/Psr (LCP) family.</text>
</comment>
<protein>
    <submittedName>
        <fullName evidence="6">LytR family transcriptional attenuator</fullName>
    </submittedName>
</protein>
<dbReference type="Proteomes" id="UP000239494">
    <property type="component" value="Unassembled WGS sequence"/>
</dbReference>
<feature type="domain" description="LytR/CpsA/Psr regulator C-terminal" evidence="5">
    <location>
        <begin position="528"/>
        <end position="612"/>
    </location>
</feature>
<dbReference type="Gene3D" id="3.30.70.2390">
    <property type="match status" value="1"/>
</dbReference>
<evidence type="ECO:0000259" key="4">
    <source>
        <dbReference type="Pfam" id="PF03816"/>
    </source>
</evidence>
<dbReference type="InterPro" id="IPR004474">
    <property type="entry name" value="LytR_CpsA_psr"/>
</dbReference>
<dbReference type="InterPro" id="IPR027381">
    <property type="entry name" value="LytR/CpsA/Psr_C"/>
</dbReference>
<feature type="region of interest" description="Disordered" evidence="2">
    <location>
        <begin position="493"/>
        <end position="524"/>
    </location>
</feature>
<keyword evidence="3" id="KW-1133">Transmembrane helix</keyword>
<dbReference type="NCBIfam" id="TIGR00350">
    <property type="entry name" value="lytR_cpsA_psr"/>
    <property type="match status" value="1"/>
</dbReference>
<name>A0A2T0TC88_9PSEU</name>
<dbReference type="PANTHER" id="PTHR33392">
    <property type="entry name" value="POLYISOPRENYL-TEICHOIC ACID--PEPTIDOGLYCAN TEICHOIC ACID TRANSFERASE TAGU"/>
    <property type="match status" value="1"/>
</dbReference>
<gene>
    <name evidence="6" type="ORF">CLV43_10321</name>
</gene>
<dbReference type="EMBL" id="PVTF01000003">
    <property type="protein sequence ID" value="PRY43282.1"/>
    <property type="molecule type" value="Genomic_DNA"/>
</dbReference>
<feature type="compositionally biased region" description="Low complexity" evidence="2">
    <location>
        <begin position="45"/>
        <end position="56"/>
    </location>
</feature>
<feature type="transmembrane region" description="Helical" evidence="3">
    <location>
        <begin position="160"/>
        <end position="186"/>
    </location>
</feature>
<evidence type="ECO:0000256" key="1">
    <source>
        <dbReference type="ARBA" id="ARBA00006068"/>
    </source>
</evidence>
<organism evidence="6 7">
    <name type="scientific">Umezawaea tangerina</name>
    <dbReference type="NCBI Taxonomy" id="84725"/>
    <lineage>
        <taxon>Bacteria</taxon>
        <taxon>Bacillati</taxon>
        <taxon>Actinomycetota</taxon>
        <taxon>Actinomycetes</taxon>
        <taxon>Pseudonocardiales</taxon>
        <taxon>Pseudonocardiaceae</taxon>
        <taxon>Umezawaea</taxon>
    </lineage>
</organism>
<keyword evidence="3" id="KW-0472">Membrane</keyword>
<dbReference type="PANTHER" id="PTHR33392:SF6">
    <property type="entry name" value="POLYISOPRENYL-TEICHOIC ACID--PEPTIDOGLYCAN TEICHOIC ACID TRANSFERASE TAGU"/>
    <property type="match status" value="1"/>
</dbReference>
<feature type="region of interest" description="Disordered" evidence="2">
    <location>
        <begin position="1"/>
        <end position="80"/>
    </location>
</feature>
<sequence length="646" mass="68074">MPESPRQVPDPSGSRPMPGADPSGSRRLPMAPGTDPGASRRMPVPGAGPDEAAPEAPRGPERREEIDPASLTTEMEAIGDDVKKRREVDHTLARFSAVHDELAEQERKRKERKQKLMPWKVEEDEDATEYAAPVILDPDGEPVAAPARGRTPKHSKIVRLIKIVSFTSAVLIFVTTGLGWGAMIWVDSKFTEIDALGTNTAAVHEAEKQLGDENFLIVGSDTRAGAKPSDGVGEADKEQGARSDVLMLAHVPADRKRVVVVSLPRDVQISRPACEGWDSGTGQYNGEQIPAEKGVLANTAYALGGPKCVTSMMSEITHLNINHFVSIDFNGFKGMVDAVGSVNVCVPKPMVDDELGVLFDKPGKYDISGDQALNYVRARKVSGEVFGDYDRITRQQKFLSSLLRKVLSNETLLNPGKLNGFINAFAASTQGQNVGVDQLLTLGQSLQGLDAGRVSFVTMPHRTDEGPTTSNDDNSELLVQDETDALFKAVIEGTPLPGETPDAAPTTGSSPPAPPAQPGKGKVIDPKNVNIQVLNGDPTSGGAAGRLKASLTEVGFTVVNIGDNPPVDKTIIKYGVGGEDAAATLAAAVPGAVLQVDTSMGSAVALVIGPDFDETVVTPKAGSGDAGQTTPPGDLSIVNGGADLCK</sequence>
<dbReference type="Pfam" id="PF13399">
    <property type="entry name" value="LytR_C"/>
    <property type="match status" value="1"/>
</dbReference>
<evidence type="ECO:0000259" key="5">
    <source>
        <dbReference type="Pfam" id="PF13399"/>
    </source>
</evidence>
<dbReference type="Gene3D" id="3.40.630.190">
    <property type="entry name" value="LCP protein"/>
    <property type="match status" value="1"/>
</dbReference>
<accession>A0A2T0TC88</accession>
<keyword evidence="7" id="KW-1185">Reference proteome</keyword>
<dbReference type="AlphaFoldDB" id="A0A2T0TC88"/>
<comment type="caution">
    <text evidence="6">The sequence shown here is derived from an EMBL/GenBank/DDBJ whole genome shotgun (WGS) entry which is preliminary data.</text>
</comment>
<dbReference type="Pfam" id="PF03816">
    <property type="entry name" value="LytR_cpsA_psr"/>
    <property type="match status" value="1"/>
</dbReference>
<reference evidence="6 7" key="1">
    <citation type="submission" date="2018-03" db="EMBL/GenBank/DDBJ databases">
        <title>Genomic Encyclopedia of Archaeal and Bacterial Type Strains, Phase II (KMG-II): from individual species to whole genera.</title>
        <authorList>
            <person name="Goeker M."/>
        </authorList>
    </citation>
    <scope>NUCLEOTIDE SEQUENCE [LARGE SCALE GENOMIC DNA]</scope>
    <source>
        <strain evidence="6 7">DSM 44720</strain>
    </source>
</reference>
<evidence type="ECO:0000256" key="3">
    <source>
        <dbReference type="SAM" id="Phobius"/>
    </source>
</evidence>
<evidence type="ECO:0000256" key="2">
    <source>
        <dbReference type="SAM" id="MobiDB-lite"/>
    </source>
</evidence>
<evidence type="ECO:0000313" key="7">
    <source>
        <dbReference type="Proteomes" id="UP000239494"/>
    </source>
</evidence>
<keyword evidence="3" id="KW-0812">Transmembrane</keyword>
<feature type="compositionally biased region" description="Low complexity" evidence="2">
    <location>
        <begin position="500"/>
        <end position="510"/>
    </location>
</feature>